<keyword evidence="9" id="KW-0413">Isomerase</keyword>
<feature type="domain" description="3-hydroxyacyl-CoA dehydrogenase C-terminal" evidence="14">
    <location>
        <begin position="477"/>
        <end position="570"/>
    </location>
</feature>
<evidence type="ECO:0000313" key="17">
    <source>
        <dbReference type="Proteomes" id="UP001548832"/>
    </source>
</evidence>
<feature type="coiled-coil region" evidence="13">
    <location>
        <begin position="338"/>
        <end position="365"/>
    </location>
</feature>
<keyword evidence="10" id="KW-0456">Lyase</keyword>
<dbReference type="PANTHER" id="PTHR23309">
    <property type="entry name" value="3-HYDROXYACYL-COA DEHYROGENASE"/>
    <property type="match status" value="1"/>
</dbReference>
<evidence type="ECO:0000256" key="5">
    <source>
        <dbReference type="ARBA" id="ARBA00023002"/>
    </source>
</evidence>
<evidence type="ECO:0000256" key="7">
    <source>
        <dbReference type="ARBA" id="ARBA00023098"/>
    </source>
</evidence>
<dbReference type="SUPFAM" id="SSF48179">
    <property type="entry name" value="6-phosphogluconate dehydrogenase C-terminal domain-like"/>
    <property type="match status" value="2"/>
</dbReference>
<dbReference type="SUPFAM" id="SSF51735">
    <property type="entry name" value="NAD(P)-binding Rossmann-fold domains"/>
    <property type="match status" value="1"/>
</dbReference>
<dbReference type="Pfam" id="PF00378">
    <property type="entry name" value="ECH_1"/>
    <property type="match status" value="1"/>
</dbReference>
<protein>
    <submittedName>
        <fullName evidence="16">3-hydroxyacyl-CoA dehydrogenase NAD-binding domain-containing protein</fullName>
    </submittedName>
</protein>
<dbReference type="Pfam" id="PF00725">
    <property type="entry name" value="3HCDH"/>
    <property type="match status" value="1"/>
</dbReference>
<keyword evidence="5" id="KW-0560">Oxidoreductase</keyword>
<reference evidence="16 17" key="1">
    <citation type="submission" date="2024-06" db="EMBL/GenBank/DDBJ databases">
        <authorList>
            <person name="Kim D.-U."/>
        </authorList>
    </citation>
    <scope>NUCLEOTIDE SEQUENCE [LARGE SCALE GENOMIC DNA]</scope>
    <source>
        <strain evidence="16 17">KACC15460</strain>
    </source>
</reference>
<name>A0ABV2DSI0_9HYPH</name>
<keyword evidence="17" id="KW-1185">Reference proteome</keyword>
<dbReference type="Gene3D" id="3.40.50.720">
    <property type="entry name" value="NAD(P)-binding Rossmann-like Domain"/>
    <property type="match status" value="1"/>
</dbReference>
<evidence type="ECO:0000256" key="3">
    <source>
        <dbReference type="ARBA" id="ARBA00022832"/>
    </source>
</evidence>
<evidence type="ECO:0000259" key="14">
    <source>
        <dbReference type="Pfam" id="PF00725"/>
    </source>
</evidence>
<evidence type="ECO:0000256" key="8">
    <source>
        <dbReference type="ARBA" id="ARBA00023140"/>
    </source>
</evidence>
<dbReference type="EMBL" id="JBEWSZ010000019">
    <property type="protein sequence ID" value="MET2833021.1"/>
    <property type="molecule type" value="Genomic_DNA"/>
</dbReference>
<comment type="pathway">
    <text evidence="2">Lipid metabolism; fatty acid beta-oxidation.</text>
</comment>
<evidence type="ECO:0000256" key="11">
    <source>
        <dbReference type="ARBA" id="ARBA00023268"/>
    </source>
</evidence>
<evidence type="ECO:0000256" key="6">
    <source>
        <dbReference type="ARBA" id="ARBA00023027"/>
    </source>
</evidence>
<dbReference type="CDD" id="cd06558">
    <property type="entry name" value="crotonase-like"/>
    <property type="match status" value="1"/>
</dbReference>
<comment type="catalytic activity">
    <reaction evidence="12">
        <text>a (3S)-3-hydroxyacyl-CoA + NAD(+) = a 3-oxoacyl-CoA + NADH + H(+)</text>
        <dbReference type="Rhea" id="RHEA:22432"/>
        <dbReference type="ChEBI" id="CHEBI:15378"/>
        <dbReference type="ChEBI" id="CHEBI:57318"/>
        <dbReference type="ChEBI" id="CHEBI:57540"/>
        <dbReference type="ChEBI" id="CHEBI:57945"/>
        <dbReference type="ChEBI" id="CHEBI:90726"/>
        <dbReference type="EC" id="1.1.1.35"/>
    </reaction>
</comment>
<dbReference type="RefSeq" id="WP_354465248.1">
    <property type="nucleotide sequence ID" value="NZ_JBEWSZ010000019.1"/>
</dbReference>
<keyword evidence="13" id="KW-0175">Coiled coil</keyword>
<keyword evidence="3" id="KW-0276">Fatty acid metabolism</keyword>
<evidence type="ECO:0000256" key="9">
    <source>
        <dbReference type="ARBA" id="ARBA00023235"/>
    </source>
</evidence>
<evidence type="ECO:0000313" key="16">
    <source>
        <dbReference type="EMBL" id="MET2833021.1"/>
    </source>
</evidence>
<evidence type="ECO:0000256" key="12">
    <source>
        <dbReference type="ARBA" id="ARBA00049556"/>
    </source>
</evidence>
<evidence type="ECO:0000256" key="13">
    <source>
        <dbReference type="SAM" id="Coils"/>
    </source>
</evidence>
<keyword evidence="8" id="KW-0576">Peroxisome</keyword>
<keyword evidence="4" id="KW-0442">Lipid degradation</keyword>
<feature type="domain" description="3-hydroxyacyl-CoA dehydrogenase NAD binding" evidence="15">
    <location>
        <begin position="297"/>
        <end position="474"/>
    </location>
</feature>
<comment type="subcellular location">
    <subcellularLocation>
        <location evidence="1">Peroxisome</location>
    </subcellularLocation>
</comment>
<accession>A0ABV2DSI0</accession>
<evidence type="ECO:0000256" key="10">
    <source>
        <dbReference type="ARBA" id="ARBA00023239"/>
    </source>
</evidence>
<dbReference type="InterPro" id="IPR008927">
    <property type="entry name" value="6-PGluconate_DH-like_C_sf"/>
</dbReference>
<evidence type="ECO:0000256" key="1">
    <source>
        <dbReference type="ARBA" id="ARBA00004275"/>
    </source>
</evidence>
<evidence type="ECO:0000259" key="15">
    <source>
        <dbReference type="Pfam" id="PF02737"/>
    </source>
</evidence>
<dbReference type="SUPFAM" id="SSF52096">
    <property type="entry name" value="ClpP/crotonase"/>
    <property type="match status" value="1"/>
</dbReference>
<evidence type="ECO:0000256" key="2">
    <source>
        <dbReference type="ARBA" id="ARBA00005005"/>
    </source>
</evidence>
<dbReference type="InterPro" id="IPR001753">
    <property type="entry name" value="Enoyl-CoA_hydra/iso"/>
</dbReference>
<evidence type="ECO:0000256" key="4">
    <source>
        <dbReference type="ARBA" id="ARBA00022963"/>
    </source>
</evidence>
<keyword evidence="7" id="KW-0443">Lipid metabolism</keyword>
<organism evidence="16 17">
    <name type="scientific">Mesorhizobium shangrilense</name>
    <dbReference type="NCBI Taxonomy" id="460060"/>
    <lineage>
        <taxon>Bacteria</taxon>
        <taxon>Pseudomonadati</taxon>
        <taxon>Pseudomonadota</taxon>
        <taxon>Alphaproteobacteria</taxon>
        <taxon>Hyphomicrobiales</taxon>
        <taxon>Phyllobacteriaceae</taxon>
        <taxon>Mesorhizobium</taxon>
    </lineage>
</organism>
<gene>
    <name evidence="16" type="ORF">ABVQ20_39635</name>
</gene>
<keyword evidence="6" id="KW-0520">NAD</keyword>
<comment type="caution">
    <text evidence="16">The sequence shown here is derived from an EMBL/GenBank/DDBJ whole genome shotgun (WGS) entry which is preliminary data.</text>
</comment>
<dbReference type="InterPro" id="IPR029045">
    <property type="entry name" value="ClpP/crotonase-like_dom_sf"/>
</dbReference>
<proteinExistence type="predicted"/>
<sequence length="693" mass="73849">MIESTEPQVVRLERREGVGIIVIDNPPINAGSLGVRLGLLNAVRTVDSDPSLFGAILIGAGKMFMAGSDIREFGLPLEEPQLPVVIAAIEGSAKPYIAAIAGAALGGGYELALACDGLIAGVETVVGLPETTLGLIPGAGGTQRLPRLVGREKAIELICAGTRLRAEEALKCGMIDAISDGDLLRDALKFISRLGGNKRRVASIEVPPSDQSALRNAKARALKAGRGRPHIQAAISAIEQCGQLPMAAGLAAERAQFQTLRMGREAAALRHLFFAERKALKVPELAMATAARPIDFVTVIGGGTMGAGIAAAMLSSGKTVSIIENSAGGAEAATTRVRKIFQRRLERGRLNADELEDAMSRLDATTHRDPIRKADAIIEAAFEDLDVKRQIFSHIGEASKPDAILLTNTSYLSVAEIAASSGHADRVAGMHFFSPAETMRLVEIVRHKETSPEVVASALTLAKAVGKLPVLSNDSFGFIGNRIYASYRRQCEYMLEEGALPQDVDKALEDFGFAMGPFAVADMSGLDIAWRMRQATAAGRDPSARYVKIPDQLCTMGRFGRKTGAGYYRYPDAGGPAEIDQVVTDLILSASNEAGRVRRLFSPTEIVERALAAIASEAALVLTEGVSSSASDIDLVLTNGYGFPKHEGGIVFWARNQPRAALDASYRRLVESQGPHYQVGEVSALLHDNDRKH</sequence>
<dbReference type="Proteomes" id="UP001548832">
    <property type="component" value="Unassembled WGS sequence"/>
</dbReference>
<dbReference type="InterPro" id="IPR006108">
    <property type="entry name" value="3HC_DH_C"/>
</dbReference>
<keyword evidence="11" id="KW-0511">Multifunctional enzyme</keyword>
<dbReference type="Pfam" id="PF02737">
    <property type="entry name" value="3HCDH_N"/>
    <property type="match status" value="1"/>
</dbReference>
<dbReference type="InterPro" id="IPR036291">
    <property type="entry name" value="NAD(P)-bd_dom_sf"/>
</dbReference>
<dbReference type="InterPro" id="IPR006176">
    <property type="entry name" value="3-OHacyl-CoA_DH_NAD-bd"/>
</dbReference>
<dbReference type="Gene3D" id="3.90.226.10">
    <property type="entry name" value="2-enoyl-CoA Hydratase, Chain A, domain 1"/>
    <property type="match status" value="1"/>
</dbReference>
<dbReference type="PANTHER" id="PTHR23309:SF51">
    <property type="entry name" value="3-HYDROXYACYL-COA DEHYDROGENASE-RELATED"/>
    <property type="match status" value="1"/>
</dbReference>
<dbReference type="Gene3D" id="1.10.1040.50">
    <property type="match status" value="1"/>
</dbReference>